<dbReference type="Proteomes" id="UP000662873">
    <property type="component" value="Chromosome"/>
</dbReference>
<dbReference type="PANTHER" id="PTHR43739:SF5">
    <property type="entry name" value="EXO-ALPHA-SIALIDASE"/>
    <property type="match status" value="1"/>
</dbReference>
<organism evidence="4 5">
    <name type="scientific">Candidatus Nitrosymbiomonas proteolyticus</name>
    <dbReference type="NCBI Taxonomy" id="2608984"/>
    <lineage>
        <taxon>Bacteria</taxon>
        <taxon>Bacillati</taxon>
        <taxon>Armatimonadota</taxon>
        <taxon>Armatimonadota incertae sedis</taxon>
        <taxon>Candidatus Nitrosymbiomonas</taxon>
    </lineage>
</organism>
<name>A0A809S564_9BACT</name>
<sequence>MEREGFLGGLAWRSVGPEIQGGRVVAITAPARDPEKLYVAYATGGLWRSEDRGISWTPLFEDQSSFGIGAVAVSSDGKTLWVGSGEANSQRTSYQGTGVFKSADEGKTWQNVGLVDTNHIGRIKLDPRNENVAYVAAIGHLYTHNDMRGIFKTADGGKTWQQILKLGPTTGAIDVEIDPGRPDTVYAAAWERERRAWDFRDMGRGSGVFRSTDAGKTWQKVTDGLPQGALGRIGLATTPSKSGVVYAFVDNFNPNPDELFEDEYIRPGTLTVRRFLKLDEELFLKLDTNLLDRFFRQYMPQDFTVANAIEGVKSDSLKMADLYEKIAQRNPNPLRLGYVEHEIYRSDDFGRTWKRSHEYRFGNHGGYYWGKIRVSPHDPNDVMTTGVPLLRSRNGGKTWAREAPQAHVDFHDVWYDPRNPKRILVGNDGGLYETGDDGEHWRHLNNVSVGQFTTIAVDMKTPYNIYGGLQDNGTMKGPSNYNPGRSPLHQWQAIGGGDGSWVALDPRNGGDVVYVASQFGAHSAIDQASGQRWSTRPPNPRGEDPNRFNWVSPFIVSPHHPDVVYVGSQRVWRSLDMGKKWTAISGGITRNKPNGDVPFSTLKVLDESPFKFGLLYAGCDDGRVMMTPDMGETWVDVSTPEPEKWVSRVIASKWDANTVYVTQSGYRDDDYRPYVWKSTDRGKTWTSIAGDLPDEFVNVIREDPVDKRLLYVGTGMGVFVSFDGGNHWEPLFTGLPRCAVHDIVIHPRDLDLVAGTHGRSVYVVKIKPLHELTDEVREEPLHLFATSDVRRDPNLEMRRRTPYAEPEDPRLTATGWVWTQTAGKATVRVVDGDKKVVIETQLDLRKGLQQYEIDLKLRSSSAPTEDPRKRKPKTLEEALSDAFSQTRPEYLKIGSYSLEFELSGVKSTTTLKLAAPEPGQGFGRGGDADG</sequence>
<evidence type="ECO:0000259" key="3">
    <source>
        <dbReference type="Pfam" id="PF15902"/>
    </source>
</evidence>
<feature type="compositionally biased region" description="Polar residues" evidence="2">
    <location>
        <begin position="526"/>
        <end position="536"/>
    </location>
</feature>
<dbReference type="KEGG" id="npy:NPRO_16420"/>
<dbReference type="PANTHER" id="PTHR43739">
    <property type="entry name" value="XYLOGLUCANASE (EUROFUNG)"/>
    <property type="match status" value="1"/>
</dbReference>
<dbReference type="SUPFAM" id="SSF110296">
    <property type="entry name" value="Oligoxyloglucan reducing end-specific cellobiohydrolase"/>
    <property type="match status" value="1"/>
</dbReference>
<dbReference type="InterPro" id="IPR031778">
    <property type="entry name" value="Sortilin_N"/>
</dbReference>
<gene>
    <name evidence="4" type="ORF">NPRO_16420</name>
</gene>
<dbReference type="SUPFAM" id="SSF50939">
    <property type="entry name" value="Sialidases"/>
    <property type="match status" value="1"/>
</dbReference>
<proteinExistence type="predicted"/>
<dbReference type="InterPro" id="IPR002860">
    <property type="entry name" value="BNR_rpt"/>
</dbReference>
<dbReference type="EMBL" id="AP021858">
    <property type="protein sequence ID" value="BBO24047.1"/>
    <property type="molecule type" value="Genomic_DNA"/>
</dbReference>
<dbReference type="Gene3D" id="2.130.10.10">
    <property type="entry name" value="YVTN repeat-like/Quinoprotein amine dehydrogenase"/>
    <property type="match status" value="4"/>
</dbReference>
<dbReference type="GO" id="GO:0010411">
    <property type="term" value="P:xyloglucan metabolic process"/>
    <property type="evidence" value="ECO:0007669"/>
    <property type="project" value="TreeGrafter"/>
</dbReference>
<feature type="region of interest" description="Disordered" evidence="2">
    <location>
        <begin position="526"/>
        <end position="545"/>
    </location>
</feature>
<reference evidence="4" key="1">
    <citation type="journal article" name="DNA Res.">
        <title>The physiological potential of anammox bacteria as revealed by their core genome structure.</title>
        <authorList>
            <person name="Okubo T."/>
            <person name="Toyoda A."/>
            <person name="Fukuhara K."/>
            <person name="Uchiyama I."/>
            <person name="Harigaya Y."/>
            <person name="Kuroiwa M."/>
            <person name="Suzuki T."/>
            <person name="Murakami Y."/>
            <person name="Suwa Y."/>
            <person name="Takami H."/>
        </authorList>
    </citation>
    <scope>NUCLEOTIDE SEQUENCE</scope>
    <source>
        <strain evidence="4">317325-2</strain>
    </source>
</reference>
<keyword evidence="1" id="KW-0677">Repeat</keyword>
<dbReference type="Pfam" id="PF15899">
    <property type="entry name" value="BNR_6"/>
    <property type="match status" value="3"/>
</dbReference>
<dbReference type="InterPro" id="IPR015943">
    <property type="entry name" value="WD40/YVTN_repeat-like_dom_sf"/>
</dbReference>
<dbReference type="InterPro" id="IPR052025">
    <property type="entry name" value="Xyloglucanase_GH74"/>
</dbReference>
<evidence type="ECO:0000313" key="4">
    <source>
        <dbReference type="EMBL" id="BBO24047.1"/>
    </source>
</evidence>
<evidence type="ECO:0000256" key="1">
    <source>
        <dbReference type="ARBA" id="ARBA00022737"/>
    </source>
</evidence>
<dbReference type="AlphaFoldDB" id="A0A809S564"/>
<evidence type="ECO:0000313" key="5">
    <source>
        <dbReference type="Proteomes" id="UP000662873"/>
    </source>
</evidence>
<dbReference type="CDD" id="cd15482">
    <property type="entry name" value="Sialidase_non-viral"/>
    <property type="match status" value="2"/>
</dbReference>
<protein>
    <recommendedName>
        <fullName evidence="3">Sortilin N-terminal domain-containing protein</fullName>
    </recommendedName>
</protein>
<feature type="domain" description="Sortilin N-terminal" evidence="3">
    <location>
        <begin position="99"/>
        <end position="224"/>
    </location>
</feature>
<accession>A0A809S564</accession>
<evidence type="ECO:0000256" key="2">
    <source>
        <dbReference type="SAM" id="MobiDB-lite"/>
    </source>
</evidence>
<dbReference type="InterPro" id="IPR036278">
    <property type="entry name" value="Sialidase_sf"/>
</dbReference>
<dbReference type="Pfam" id="PF15902">
    <property type="entry name" value="Sortilin-Vps10"/>
    <property type="match status" value="1"/>
</dbReference>